<reference evidence="9 10" key="1">
    <citation type="journal article" date="2021" name="bioRxiv">
        <title>Chromosome-scale and haplotype-resolved genome assembly of a tetraploid potato cultivar.</title>
        <authorList>
            <person name="Sun H."/>
            <person name="Jiao W.-B."/>
            <person name="Krause K."/>
            <person name="Campoy J.A."/>
            <person name="Goel M."/>
            <person name="Folz-Donahue K."/>
            <person name="Kukat C."/>
            <person name="Huettel B."/>
            <person name="Schneeberger K."/>
        </authorList>
    </citation>
    <scope>NUCLEOTIDE SEQUENCE [LARGE SCALE GENOMIC DNA]</scope>
    <source>
        <strain evidence="9">SolTubOtavaFocal</strain>
        <tissue evidence="9">Leaves</tissue>
    </source>
</reference>
<evidence type="ECO:0000259" key="7">
    <source>
        <dbReference type="PROSITE" id="PS50867"/>
    </source>
</evidence>
<dbReference type="InterPro" id="IPR036987">
    <property type="entry name" value="SRA-YDG_sf"/>
</dbReference>
<evidence type="ECO:0000259" key="6">
    <source>
        <dbReference type="PROSITE" id="PS50280"/>
    </source>
</evidence>
<evidence type="ECO:0000256" key="1">
    <source>
        <dbReference type="ARBA" id="ARBA00004286"/>
    </source>
</evidence>
<keyword evidence="10" id="KW-1185">Reference proteome</keyword>
<dbReference type="PROSITE" id="PS50280">
    <property type="entry name" value="SET"/>
    <property type="match status" value="1"/>
</dbReference>
<keyword evidence="3" id="KW-0156">Chromatin regulator</keyword>
<keyword evidence="4 5" id="KW-0539">Nucleus</keyword>
<dbReference type="InterPro" id="IPR015947">
    <property type="entry name" value="PUA-like_sf"/>
</dbReference>
<dbReference type="SUPFAM" id="SSF88697">
    <property type="entry name" value="PUA domain-like"/>
    <property type="match status" value="1"/>
</dbReference>
<name>A0ABQ7VC60_SOLTU</name>
<protein>
    <recommendedName>
        <fullName evidence="11">SET domain protein</fullName>
    </recommendedName>
</protein>
<dbReference type="Pfam" id="PF05033">
    <property type="entry name" value="Pre-SET"/>
    <property type="match status" value="1"/>
</dbReference>
<evidence type="ECO:0008006" key="11">
    <source>
        <dbReference type="Google" id="ProtNLM"/>
    </source>
</evidence>
<feature type="domain" description="YDG" evidence="8">
    <location>
        <begin position="154"/>
        <end position="300"/>
    </location>
</feature>
<sequence length="611" mass="70377">MSFVPVETSTSKKLQMIDTRSLSVCKRTRVDVTNNFPKNCHPSVRQNNGNTVQQHDVLINHKLKVPKISSVYSRCEWFSNGGRIINESKFPAISEYEHIQKRKQVRETLKHFADEYTKLLGEKKAEKQGKHINIEAAMILRKEGKWVNSEWAFGHVPGVEIGDQFRFKVELAMVGLHHEIFRGIDYVHINRKNVATCIVDSGLYENETISSQKFIYVGQGGNPRVSVNARVEDQQLKRDNLALKNSMDLGYSVRVIYGRPRVNGEKIDGKYIYYGLYTVTKCWRERGPTGKYVFKFELQRNLGQQELTQLVNVNHICENVNKAPKSTMQTKFVMEYDVSQGKENIPIPTINEIDDERPPPFTYITNMQYPDWYYIIRPQGCSCTSRCSTFDQCSCASKNGGEFPFNPRSSILKAKPLVHECGPYCKCPPSCKNRVSQHGLGYHFEVFKTKLKGWGLRSSDYIAPGSFICEYIGELLDHKEAKIRMDYDEYFFDVGNYYEYIPQRKVVSSKVESNSFKRMDEEGFTIDAAIYGNVGRFINHSCSPNLCAQNVMYDHGDKRVPHIMFFASKSIYPLEELTYHYNHRIVRVHDTNGNLKREKGKCGSHKCSGRM</sequence>
<dbReference type="Gene3D" id="2.170.270.10">
    <property type="entry name" value="SET domain"/>
    <property type="match status" value="1"/>
</dbReference>
<keyword evidence="2" id="KW-0158">Chromosome</keyword>
<dbReference type="InterPro" id="IPR003105">
    <property type="entry name" value="SRA_YDG"/>
</dbReference>
<feature type="domain" description="SET" evidence="6">
    <location>
        <begin position="442"/>
        <end position="582"/>
    </location>
</feature>
<evidence type="ECO:0000256" key="4">
    <source>
        <dbReference type="ARBA" id="ARBA00023242"/>
    </source>
</evidence>
<feature type="domain" description="Pre-SET" evidence="7">
    <location>
        <begin position="379"/>
        <end position="439"/>
    </location>
</feature>
<dbReference type="InterPro" id="IPR001214">
    <property type="entry name" value="SET_dom"/>
</dbReference>
<dbReference type="PANTHER" id="PTHR45660">
    <property type="entry name" value="HISTONE-LYSINE N-METHYLTRANSFERASE SETMAR"/>
    <property type="match status" value="1"/>
</dbReference>
<dbReference type="InterPro" id="IPR007728">
    <property type="entry name" value="Pre-SET_dom"/>
</dbReference>
<dbReference type="InterPro" id="IPR025794">
    <property type="entry name" value="H3-K9-MeTrfase_plant"/>
</dbReference>
<comment type="subcellular location">
    <subcellularLocation>
        <location evidence="1">Chromosome</location>
    </subcellularLocation>
    <subcellularLocation>
        <location evidence="5">Nucleus</location>
    </subcellularLocation>
</comment>
<comment type="caution">
    <text evidence="9">The sequence shown here is derived from an EMBL/GenBank/DDBJ whole genome shotgun (WGS) entry which is preliminary data.</text>
</comment>
<evidence type="ECO:0000259" key="8">
    <source>
        <dbReference type="PROSITE" id="PS51015"/>
    </source>
</evidence>
<dbReference type="SUPFAM" id="SSF82199">
    <property type="entry name" value="SET domain"/>
    <property type="match status" value="1"/>
</dbReference>
<dbReference type="Pfam" id="PF00856">
    <property type="entry name" value="SET"/>
    <property type="match status" value="1"/>
</dbReference>
<dbReference type="SMART" id="SM00317">
    <property type="entry name" value="SET"/>
    <property type="match status" value="1"/>
</dbReference>
<organism evidence="9 10">
    <name type="scientific">Solanum tuberosum</name>
    <name type="common">Potato</name>
    <dbReference type="NCBI Taxonomy" id="4113"/>
    <lineage>
        <taxon>Eukaryota</taxon>
        <taxon>Viridiplantae</taxon>
        <taxon>Streptophyta</taxon>
        <taxon>Embryophyta</taxon>
        <taxon>Tracheophyta</taxon>
        <taxon>Spermatophyta</taxon>
        <taxon>Magnoliopsida</taxon>
        <taxon>eudicotyledons</taxon>
        <taxon>Gunneridae</taxon>
        <taxon>Pentapetalae</taxon>
        <taxon>asterids</taxon>
        <taxon>lamiids</taxon>
        <taxon>Solanales</taxon>
        <taxon>Solanaceae</taxon>
        <taxon>Solanoideae</taxon>
        <taxon>Solaneae</taxon>
        <taxon>Solanum</taxon>
    </lineage>
</organism>
<dbReference type="SMART" id="SM00468">
    <property type="entry name" value="PreSET"/>
    <property type="match status" value="1"/>
</dbReference>
<dbReference type="SMART" id="SM00466">
    <property type="entry name" value="SRA"/>
    <property type="match status" value="1"/>
</dbReference>
<dbReference type="PROSITE" id="PS50867">
    <property type="entry name" value="PRE_SET"/>
    <property type="match status" value="1"/>
</dbReference>
<evidence type="ECO:0000313" key="10">
    <source>
        <dbReference type="Proteomes" id="UP000826656"/>
    </source>
</evidence>
<dbReference type="Pfam" id="PF02182">
    <property type="entry name" value="SAD_SRA"/>
    <property type="match status" value="1"/>
</dbReference>
<accession>A0ABQ7VC60</accession>
<evidence type="ECO:0000256" key="5">
    <source>
        <dbReference type="PROSITE-ProRule" id="PRU00358"/>
    </source>
</evidence>
<dbReference type="EMBL" id="JAIVGD010000013">
    <property type="protein sequence ID" value="KAH0761652.1"/>
    <property type="molecule type" value="Genomic_DNA"/>
</dbReference>
<dbReference type="Gene3D" id="2.30.280.10">
    <property type="entry name" value="SRA-YDG"/>
    <property type="match status" value="1"/>
</dbReference>
<dbReference type="Proteomes" id="UP000826656">
    <property type="component" value="Unassembled WGS sequence"/>
</dbReference>
<proteinExistence type="predicted"/>
<evidence type="ECO:0000256" key="3">
    <source>
        <dbReference type="ARBA" id="ARBA00022853"/>
    </source>
</evidence>
<dbReference type="PROSITE" id="PS51015">
    <property type="entry name" value="YDG"/>
    <property type="match status" value="1"/>
</dbReference>
<dbReference type="PANTHER" id="PTHR45660:SF66">
    <property type="entry name" value="SET DOMAIN PROTEIN"/>
    <property type="match status" value="1"/>
</dbReference>
<dbReference type="PROSITE" id="PS51575">
    <property type="entry name" value="SAM_MT43_SUVAR39_2"/>
    <property type="match status" value="1"/>
</dbReference>
<evidence type="ECO:0000256" key="2">
    <source>
        <dbReference type="ARBA" id="ARBA00022454"/>
    </source>
</evidence>
<gene>
    <name evidence="9" type="ORF">KY290_017725</name>
</gene>
<evidence type="ECO:0000313" key="9">
    <source>
        <dbReference type="EMBL" id="KAH0761652.1"/>
    </source>
</evidence>
<dbReference type="InterPro" id="IPR046341">
    <property type="entry name" value="SET_dom_sf"/>
</dbReference>
<dbReference type="InterPro" id="IPR051357">
    <property type="entry name" value="H3K9_HMTase_SUVAR3-9"/>
</dbReference>